<dbReference type="SMART" id="SM00233">
    <property type="entry name" value="PH"/>
    <property type="match status" value="1"/>
</dbReference>
<dbReference type="EMBL" id="CAJFDH010000001">
    <property type="protein sequence ID" value="CAD5206724.1"/>
    <property type="molecule type" value="Genomic_DNA"/>
</dbReference>
<proteinExistence type="predicted"/>
<dbReference type="Proteomes" id="UP000614601">
    <property type="component" value="Unassembled WGS sequence"/>
</dbReference>
<dbReference type="InterPro" id="IPR051364">
    <property type="entry name" value="Cytokinesis/Rho-signaling"/>
</dbReference>
<feature type="domain" description="PH" evidence="2">
    <location>
        <begin position="229"/>
        <end position="334"/>
    </location>
</feature>
<accession>A0A811JTX2</accession>
<evidence type="ECO:0000259" key="2">
    <source>
        <dbReference type="SMART" id="SM00233"/>
    </source>
</evidence>
<protein>
    <recommendedName>
        <fullName evidence="2">PH domain-containing protein</fullName>
    </recommendedName>
</protein>
<dbReference type="Proteomes" id="UP000783686">
    <property type="component" value="Unassembled WGS sequence"/>
</dbReference>
<evidence type="ECO:0000313" key="4">
    <source>
        <dbReference type="Proteomes" id="UP000614601"/>
    </source>
</evidence>
<dbReference type="GO" id="GO:0005826">
    <property type="term" value="C:actomyosin contractile ring"/>
    <property type="evidence" value="ECO:0007669"/>
    <property type="project" value="TreeGrafter"/>
</dbReference>
<evidence type="ECO:0000313" key="3">
    <source>
        <dbReference type="EMBL" id="CAD5206724.1"/>
    </source>
</evidence>
<name>A0A811JTX2_9BILA</name>
<dbReference type="AlphaFoldDB" id="A0A811JTX2"/>
<dbReference type="GO" id="GO:0000281">
    <property type="term" value="P:mitotic cytokinesis"/>
    <property type="evidence" value="ECO:0007669"/>
    <property type="project" value="TreeGrafter"/>
</dbReference>
<dbReference type="InterPro" id="IPR012966">
    <property type="entry name" value="AHD"/>
</dbReference>
<comment type="caution">
    <text evidence="3">The sequence shown here is derived from an EMBL/GenBank/DDBJ whole genome shotgun (WGS) entry which is preliminary data.</text>
</comment>
<dbReference type="Pfam" id="PF08174">
    <property type="entry name" value="Anillin"/>
    <property type="match status" value="1"/>
</dbReference>
<dbReference type="OrthoDB" id="5817051at2759"/>
<reference evidence="3" key="1">
    <citation type="submission" date="2020-09" db="EMBL/GenBank/DDBJ databases">
        <authorList>
            <person name="Kikuchi T."/>
        </authorList>
    </citation>
    <scope>NUCLEOTIDE SEQUENCE</scope>
    <source>
        <strain evidence="3">SH1</strain>
    </source>
</reference>
<feature type="region of interest" description="Disordered" evidence="1">
    <location>
        <begin position="402"/>
        <end position="422"/>
    </location>
</feature>
<dbReference type="PANTHER" id="PTHR21538">
    <property type="entry name" value="ANILLIN/RHOTEKIN RTKN"/>
    <property type="match status" value="1"/>
</dbReference>
<evidence type="ECO:0000256" key="1">
    <source>
        <dbReference type="SAM" id="MobiDB-lite"/>
    </source>
</evidence>
<dbReference type="EMBL" id="CAJFCW020000001">
    <property type="protein sequence ID" value="CAG9082909.1"/>
    <property type="molecule type" value="Genomic_DNA"/>
</dbReference>
<dbReference type="GO" id="GO:0031106">
    <property type="term" value="P:septin ring organization"/>
    <property type="evidence" value="ECO:0007669"/>
    <property type="project" value="TreeGrafter"/>
</dbReference>
<dbReference type="PANTHER" id="PTHR21538:SF24">
    <property type="entry name" value="PH DOMAIN-CONTAINING PROTEIN"/>
    <property type="match status" value="1"/>
</dbReference>
<gene>
    <name evidence="3" type="ORF">BOKJ2_LOCUS1408</name>
</gene>
<keyword evidence="4" id="KW-1185">Reference proteome</keyword>
<dbReference type="InterPro" id="IPR001849">
    <property type="entry name" value="PH_domain"/>
</dbReference>
<feature type="region of interest" description="Disordered" evidence="1">
    <location>
        <begin position="513"/>
        <end position="540"/>
    </location>
</feature>
<dbReference type="GO" id="GO:0000915">
    <property type="term" value="P:actomyosin contractile ring assembly"/>
    <property type="evidence" value="ECO:0007669"/>
    <property type="project" value="TreeGrafter"/>
</dbReference>
<sequence length="540" mass="60664">MLKYATSSYSGSLSSTVAPVITRKTSFLNSECGYSKSTVIFKHVSLPLVWPSSEYYDSRREPRTFAVQLLFKTSDGKEVYSKPVEGVERSQIDIFFEQVFYIENQGPDFEIEILVLCKRTDRFAETIFHTMSRSISRSMGHSFKKYMTASNTLAEFDRNKFENYRNPGSMITVASASFKLCNCSISGQTHNYTLHLHQQPPTVPQSHVLPLFGRIVCQCLIQPLSLAQPLGQGTLNVFYEDGNIILQQLFCVLRGTFLRCFNCEPSRIKATTKPDMVLPIDKNTRIEPTPFPTSVRLKLLDVYTQKVQNFICIASTQTSFLGWKNALKLQIRDSEVWDSFANSKINVHGALLPILPPKTVRFGNTVFSSTDTAPPRYGFELQSIRKRSQLQINTYKENGTTIATKDNANGTTSPIKGNTVTKTDMPRAELPRSHFEANKAIGKPIVPPKPIVSPKPVAVLTNPQDKSKESTRQPALSYKPAVPLKPAPRYHQYTVNDSAPYVLTLKIGEGVTRNPSSVVHPRGRSQTYDVSSPLHEYTRL</sequence>
<organism evidence="3 4">
    <name type="scientific">Bursaphelenchus okinawaensis</name>
    <dbReference type="NCBI Taxonomy" id="465554"/>
    <lineage>
        <taxon>Eukaryota</taxon>
        <taxon>Metazoa</taxon>
        <taxon>Ecdysozoa</taxon>
        <taxon>Nematoda</taxon>
        <taxon>Chromadorea</taxon>
        <taxon>Rhabditida</taxon>
        <taxon>Tylenchina</taxon>
        <taxon>Tylenchomorpha</taxon>
        <taxon>Aphelenchoidea</taxon>
        <taxon>Aphelenchoididae</taxon>
        <taxon>Bursaphelenchus</taxon>
    </lineage>
</organism>
<dbReference type="SUPFAM" id="SSF50729">
    <property type="entry name" value="PH domain-like"/>
    <property type="match status" value="1"/>
</dbReference>